<dbReference type="PANTHER" id="PTHR11819">
    <property type="entry name" value="SOLUTE CARRIER FAMILY 5"/>
    <property type="match status" value="1"/>
</dbReference>
<feature type="transmembrane region" description="Helical" evidence="7">
    <location>
        <begin position="535"/>
        <end position="557"/>
    </location>
</feature>
<evidence type="ECO:0000256" key="3">
    <source>
        <dbReference type="ARBA" id="ARBA00022692"/>
    </source>
</evidence>
<feature type="transmembrane region" description="Helical" evidence="7">
    <location>
        <begin position="461"/>
        <end position="483"/>
    </location>
</feature>
<feature type="transmembrane region" description="Helical" evidence="7">
    <location>
        <begin position="192"/>
        <end position="212"/>
    </location>
</feature>
<gene>
    <name evidence="8" type="primary">yidK_3</name>
    <name evidence="8" type="ORF">NCTC12112_01442</name>
</gene>
<dbReference type="InterPro" id="IPR001734">
    <property type="entry name" value="Na/solute_symporter"/>
</dbReference>
<feature type="transmembrane region" description="Helical" evidence="7">
    <location>
        <begin position="35"/>
        <end position="56"/>
    </location>
</feature>
<name>A0AAX2J9Z2_9FUSO</name>
<feature type="transmembrane region" description="Helical" evidence="7">
    <location>
        <begin position="281"/>
        <end position="306"/>
    </location>
</feature>
<proteinExistence type="inferred from homology"/>
<dbReference type="AlphaFoldDB" id="A0AAX2J9Z2"/>
<feature type="transmembrane region" description="Helical" evidence="7">
    <location>
        <begin position="68"/>
        <end position="94"/>
    </location>
</feature>
<sequence length="573" mass="61872">MNLLAVVTFIFFTGLVAVISWYLTKNENLDSNSGYFLGGRSLSGVVIAGSLLLTNLSTEQLVGMNGNAFMGGLSVIGYEVTSGITLIFMGLYFLPRYLTSGFTTVPQFLEERYDKGTRNIVAILFLISLGVIFLPVVLYSGGVALNSLFNISAMFGISEQAALVLTIWGIGIIGGIYAIFGGLKAVAVSDTINGVGLIAGGILIPVLGLKALGDGSFSQGIEKLIINHPEKLNAIGDAAAPVPFSTLFTGIILINTFYWCTNQAIVQRAFGAKSLAEGQKGVIYAGFLKIFAPIILAIPGIIAFHLYGSEIAKGDFAYPILVNKVLPTPLVGFFGAVLFGAILSSFNSALNSASTLFCLDLYKPIVNPDIEDKKLVTVGKIFGTVLGILAILVAPYIVNAPNGLFEFMKKFMGFFNVPTLVIVFVGFFSKKIPAVAAKVAIFVFMFLYGMMQFVYKVNISFLHVLGMLFLLCVIIMVAIGYIAPMKTPYVQSRKEEISLVHWRYAKPMSSLIATTTIYVYVLLSHRGLVGLTENIGSRFTMITAVYIILSVILFVIVDKMGVAKEKEVIKQTV</sequence>
<protein>
    <submittedName>
        <fullName evidence="8">Uncharacterized symporter yidK</fullName>
    </submittedName>
</protein>
<keyword evidence="3 7" id="KW-0812">Transmembrane</keyword>
<dbReference type="PROSITE" id="PS50283">
    <property type="entry name" value="NA_SOLUT_SYMP_3"/>
    <property type="match status" value="1"/>
</dbReference>
<feature type="transmembrane region" description="Helical" evidence="7">
    <location>
        <begin position="504"/>
        <end position="523"/>
    </location>
</feature>
<dbReference type="NCBIfam" id="NF007790">
    <property type="entry name" value="PRK10484.1"/>
    <property type="match status" value="1"/>
</dbReference>
<comment type="similarity">
    <text evidence="2 6">Belongs to the sodium:solute symporter (SSF) (TC 2.A.21) family.</text>
</comment>
<feature type="transmembrane region" description="Helical" evidence="7">
    <location>
        <begin position="435"/>
        <end position="455"/>
    </location>
</feature>
<evidence type="ECO:0000313" key="9">
    <source>
        <dbReference type="Proteomes" id="UP000249008"/>
    </source>
</evidence>
<feature type="transmembrane region" description="Helical" evidence="7">
    <location>
        <begin position="381"/>
        <end position="399"/>
    </location>
</feature>
<feature type="transmembrane region" description="Helical" evidence="7">
    <location>
        <begin position="238"/>
        <end position="260"/>
    </location>
</feature>
<dbReference type="RefSeq" id="WP_005977366.1">
    <property type="nucleotide sequence ID" value="NZ_CABKNW010000002.1"/>
</dbReference>
<evidence type="ECO:0000313" key="8">
    <source>
        <dbReference type="EMBL" id="SQJ02542.1"/>
    </source>
</evidence>
<dbReference type="NCBIfam" id="TIGR00813">
    <property type="entry name" value="sss"/>
    <property type="match status" value="1"/>
</dbReference>
<evidence type="ECO:0000256" key="4">
    <source>
        <dbReference type="ARBA" id="ARBA00022989"/>
    </source>
</evidence>
<dbReference type="CDD" id="cd10328">
    <property type="entry name" value="SLC5sbd_YidK"/>
    <property type="match status" value="1"/>
</dbReference>
<feature type="transmembrane region" description="Helical" evidence="7">
    <location>
        <begin position="326"/>
        <end position="346"/>
    </location>
</feature>
<keyword evidence="5 7" id="KW-0472">Membrane</keyword>
<dbReference type="GeneID" id="78456004"/>
<feature type="transmembrane region" description="Helical" evidence="7">
    <location>
        <begin position="411"/>
        <end position="428"/>
    </location>
</feature>
<dbReference type="PANTHER" id="PTHR11819:SF195">
    <property type="entry name" value="SODIUM_GLUCOSE COTRANSPORTER 4"/>
    <property type="match status" value="1"/>
</dbReference>
<dbReference type="Pfam" id="PF00474">
    <property type="entry name" value="SSF"/>
    <property type="match status" value="1"/>
</dbReference>
<organism evidence="8 9">
    <name type="scientific">Fusobacterium ulcerans</name>
    <dbReference type="NCBI Taxonomy" id="861"/>
    <lineage>
        <taxon>Bacteria</taxon>
        <taxon>Fusobacteriati</taxon>
        <taxon>Fusobacteriota</taxon>
        <taxon>Fusobacteriia</taxon>
        <taxon>Fusobacteriales</taxon>
        <taxon>Fusobacteriaceae</taxon>
        <taxon>Fusobacterium</taxon>
    </lineage>
</organism>
<dbReference type="Proteomes" id="UP000249008">
    <property type="component" value="Chromosome 1"/>
</dbReference>
<reference evidence="8 9" key="1">
    <citation type="submission" date="2018-06" db="EMBL/GenBank/DDBJ databases">
        <authorList>
            <consortium name="Pathogen Informatics"/>
            <person name="Doyle S."/>
        </authorList>
    </citation>
    <scope>NUCLEOTIDE SEQUENCE [LARGE SCALE GENOMIC DNA]</scope>
    <source>
        <strain evidence="8 9">NCTC12112</strain>
    </source>
</reference>
<accession>A0AAX2J9Z2</accession>
<feature type="transmembrane region" description="Helical" evidence="7">
    <location>
        <begin position="120"/>
        <end position="141"/>
    </location>
</feature>
<dbReference type="Gene3D" id="1.20.1730.10">
    <property type="entry name" value="Sodium/glucose cotransporter"/>
    <property type="match status" value="1"/>
</dbReference>
<evidence type="ECO:0000256" key="2">
    <source>
        <dbReference type="ARBA" id="ARBA00006434"/>
    </source>
</evidence>
<dbReference type="GO" id="GO:0005412">
    <property type="term" value="F:D-glucose:sodium symporter activity"/>
    <property type="evidence" value="ECO:0007669"/>
    <property type="project" value="TreeGrafter"/>
</dbReference>
<evidence type="ECO:0000256" key="7">
    <source>
        <dbReference type="SAM" id="Phobius"/>
    </source>
</evidence>
<dbReference type="EMBL" id="LS483487">
    <property type="protein sequence ID" value="SQJ02542.1"/>
    <property type="molecule type" value="Genomic_DNA"/>
</dbReference>
<feature type="transmembrane region" description="Helical" evidence="7">
    <location>
        <begin position="161"/>
        <end position="180"/>
    </location>
</feature>
<evidence type="ECO:0000256" key="6">
    <source>
        <dbReference type="RuleBase" id="RU362091"/>
    </source>
</evidence>
<keyword evidence="4 7" id="KW-1133">Transmembrane helix</keyword>
<feature type="transmembrane region" description="Helical" evidence="7">
    <location>
        <begin position="6"/>
        <end position="23"/>
    </location>
</feature>
<dbReference type="KEGG" id="ful:C4N20_14350"/>
<evidence type="ECO:0000256" key="5">
    <source>
        <dbReference type="ARBA" id="ARBA00023136"/>
    </source>
</evidence>
<comment type="subcellular location">
    <subcellularLocation>
        <location evidence="1">Membrane</location>
        <topology evidence="1">Multi-pass membrane protein</topology>
    </subcellularLocation>
</comment>
<dbReference type="GO" id="GO:0005886">
    <property type="term" value="C:plasma membrane"/>
    <property type="evidence" value="ECO:0007669"/>
    <property type="project" value="TreeGrafter"/>
</dbReference>
<evidence type="ECO:0000256" key="1">
    <source>
        <dbReference type="ARBA" id="ARBA00004141"/>
    </source>
</evidence>
<dbReference type="InterPro" id="IPR038377">
    <property type="entry name" value="Na/Glc_symporter_sf"/>
</dbReference>